<feature type="transmembrane region" description="Helical" evidence="1">
    <location>
        <begin position="171"/>
        <end position="191"/>
    </location>
</feature>
<keyword evidence="1" id="KW-1133">Transmembrane helix</keyword>
<dbReference type="CDD" id="cd21809">
    <property type="entry name" value="ABC-2_lan_permease-like"/>
    <property type="match status" value="1"/>
</dbReference>
<comment type="caution">
    <text evidence="2">The sequence shown here is derived from an EMBL/GenBank/DDBJ whole genome shotgun (WGS) entry which is preliminary data.</text>
</comment>
<proteinExistence type="predicted"/>
<keyword evidence="1" id="KW-0812">Transmembrane</keyword>
<feature type="transmembrane region" description="Helical" evidence="1">
    <location>
        <begin position="146"/>
        <end position="164"/>
    </location>
</feature>
<dbReference type="Pfam" id="PF12730">
    <property type="entry name" value="ABC2_membrane_4"/>
    <property type="match status" value="1"/>
</dbReference>
<dbReference type="OrthoDB" id="5951044at2"/>
<sequence>MINVLIAEATKLRRSLVLLVAATPPVMVFALGVLIVASGNAPPEWTMHTMAGAAIWAFFLLPMSVIGLTALIAQLEHGPDTWSHTLALPVPRWQIFLAKALVALGLMAVVSLAVAFASWASALVGLQLGDDVVIAGRFDPMLALRLYGWMFVAGLLVMAIQWTLAMRFRSFAAPVSVGIGGTFVAVAATSAEKGLYFPWLMPVNVLASDDGRSDMAIMMGGIGGLIVFGLAIIWLSRRDWG</sequence>
<keyword evidence="1" id="KW-0472">Membrane</keyword>
<accession>A0A495DKU7</accession>
<evidence type="ECO:0000313" key="3">
    <source>
        <dbReference type="Proteomes" id="UP000273675"/>
    </source>
</evidence>
<organism evidence="2 3">
    <name type="scientific">Maricaulis maris</name>
    <dbReference type="NCBI Taxonomy" id="74318"/>
    <lineage>
        <taxon>Bacteria</taxon>
        <taxon>Pseudomonadati</taxon>
        <taxon>Pseudomonadota</taxon>
        <taxon>Alphaproteobacteria</taxon>
        <taxon>Maricaulales</taxon>
        <taxon>Maricaulaceae</taxon>
        <taxon>Maricaulis</taxon>
    </lineage>
</organism>
<dbReference type="AlphaFoldDB" id="A0A495DKU7"/>
<feature type="transmembrane region" description="Helical" evidence="1">
    <location>
        <begin position="16"/>
        <end position="41"/>
    </location>
</feature>
<name>A0A495DKU7_9PROT</name>
<dbReference type="EMBL" id="RBIM01000002">
    <property type="protein sequence ID" value="RKR03231.1"/>
    <property type="molecule type" value="Genomic_DNA"/>
</dbReference>
<reference evidence="2 3" key="1">
    <citation type="submission" date="2018-10" db="EMBL/GenBank/DDBJ databases">
        <title>Genomic Encyclopedia of Type Strains, Phase IV (KMG-IV): sequencing the most valuable type-strain genomes for metagenomic binning, comparative biology and taxonomic classification.</title>
        <authorList>
            <person name="Goeker M."/>
        </authorList>
    </citation>
    <scope>NUCLEOTIDE SEQUENCE [LARGE SCALE GENOMIC DNA]</scope>
    <source>
        <strain evidence="2 3">DSM 4734</strain>
    </source>
</reference>
<dbReference type="Proteomes" id="UP000273675">
    <property type="component" value="Unassembled WGS sequence"/>
</dbReference>
<evidence type="ECO:0000256" key="1">
    <source>
        <dbReference type="SAM" id="Phobius"/>
    </source>
</evidence>
<feature type="transmembrane region" description="Helical" evidence="1">
    <location>
        <begin position="53"/>
        <end position="75"/>
    </location>
</feature>
<feature type="transmembrane region" description="Helical" evidence="1">
    <location>
        <begin position="96"/>
        <end position="126"/>
    </location>
</feature>
<evidence type="ECO:0000313" key="2">
    <source>
        <dbReference type="EMBL" id="RKR03231.1"/>
    </source>
</evidence>
<feature type="transmembrane region" description="Helical" evidence="1">
    <location>
        <begin position="215"/>
        <end position="235"/>
    </location>
</feature>
<protein>
    <submittedName>
        <fullName evidence="2">ABC-2 type transport system permease protein</fullName>
    </submittedName>
</protein>
<gene>
    <name evidence="2" type="ORF">C7435_1185</name>
</gene>
<dbReference type="RefSeq" id="WP_121210375.1">
    <property type="nucleotide sequence ID" value="NZ_RBIM01000002.1"/>
</dbReference>